<name>A0A090LAS8_STRRB</name>
<evidence type="ECO:0000313" key="3">
    <source>
        <dbReference type="WBParaSite" id="SRAE_1000288800.1"/>
    </source>
</evidence>
<dbReference type="WBParaSite" id="SRAE_1000288800.1">
    <property type="protein sequence ID" value="SRAE_1000288800.1"/>
    <property type="gene ID" value="WBGene00259505"/>
</dbReference>
<protein>
    <submittedName>
        <fullName evidence="1 3">Uncharacterized protein</fullName>
    </submittedName>
</protein>
<dbReference type="CTD" id="36377000"/>
<dbReference type="RefSeq" id="XP_024503836.1">
    <property type="nucleotide sequence ID" value="XM_024650016.1"/>
</dbReference>
<proteinExistence type="predicted"/>
<dbReference type="WormBase" id="SRAE_1000288800">
    <property type="protein sequence ID" value="SRP08143"/>
    <property type="gene ID" value="WBGene00259505"/>
</dbReference>
<evidence type="ECO:0000313" key="2">
    <source>
        <dbReference type="Proteomes" id="UP000035682"/>
    </source>
</evidence>
<keyword evidence="2" id="KW-1185">Reference proteome</keyword>
<gene>
    <name evidence="1 3 4" type="ORF">SRAE_1000288800</name>
</gene>
<evidence type="ECO:0000313" key="1">
    <source>
        <dbReference type="EMBL" id="CEF64635.1"/>
    </source>
</evidence>
<sequence>MPKLHTNIEYFTKGGRKYKNSYENLNSPQKSSYIPRDRNRRCKSLTFFTRLGMKTPNIKHAFSKEDIDNYSPSRYILCNDSNNIKNTSDEVFYYSSFPSIIECNKSKHFNYDKLDKYIESNKNFKLPPLNSLYLNDNREKKRGINKISLYKNYILPIEKIDSKKINREIDDELKKRKNLQNDSKFYSCEEENLINKNILTKEKKRIHKLDTQIDEILYIIDRNNNEKKIQPPTSKFYCPKKKYKFSLNRLIQRYNK</sequence>
<evidence type="ECO:0000313" key="4">
    <source>
        <dbReference type="WormBase" id="SRAE_1000288800"/>
    </source>
</evidence>
<dbReference type="Proteomes" id="UP000035682">
    <property type="component" value="Unplaced"/>
</dbReference>
<dbReference type="GeneID" id="36377000"/>
<reference evidence="3" key="2">
    <citation type="submission" date="2020-12" db="UniProtKB">
        <authorList>
            <consortium name="WormBaseParasite"/>
        </authorList>
    </citation>
    <scope>IDENTIFICATION</scope>
</reference>
<organism evidence="1">
    <name type="scientific">Strongyloides ratti</name>
    <name type="common">Parasitic roundworm</name>
    <dbReference type="NCBI Taxonomy" id="34506"/>
    <lineage>
        <taxon>Eukaryota</taxon>
        <taxon>Metazoa</taxon>
        <taxon>Ecdysozoa</taxon>
        <taxon>Nematoda</taxon>
        <taxon>Chromadorea</taxon>
        <taxon>Rhabditida</taxon>
        <taxon>Tylenchina</taxon>
        <taxon>Panagrolaimomorpha</taxon>
        <taxon>Strongyloidoidea</taxon>
        <taxon>Strongyloididae</taxon>
        <taxon>Strongyloides</taxon>
    </lineage>
</organism>
<dbReference type="EMBL" id="LN609528">
    <property type="protein sequence ID" value="CEF64635.1"/>
    <property type="molecule type" value="Genomic_DNA"/>
</dbReference>
<accession>A0A090LAS8</accession>
<dbReference type="AlphaFoldDB" id="A0A090LAS8"/>
<reference evidence="1 2" key="1">
    <citation type="submission" date="2014-09" db="EMBL/GenBank/DDBJ databases">
        <authorList>
            <person name="Martin A.A."/>
        </authorList>
    </citation>
    <scope>NUCLEOTIDE SEQUENCE</scope>
    <source>
        <strain evidence="2">ED321</strain>
        <strain evidence="1">ED321 Heterogonic</strain>
    </source>
</reference>